<feature type="transmembrane region" description="Helical" evidence="1">
    <location>
        <begin position="328"/>
        <end position="349"/>
    </location>
</feature>
<feature type="transmembrane region" description="Helical" evidence="1">
    <location>
        <begin position="268"/>
        <end position="288"/>
    </location>
</feature>
<feature type="transmembrane region" description="Helical" evidence="1">
    <location>
        <begin position="194"/>
        <end position="212"/>
    </location>
</feature>
<dbReference type="InterPro" id="IPR026366">
    <property type="entry name" value="Seleno_YedE"/>
</dbReference>
<evidence type="ECO:0000256" key="1">
    <source>
        <dbReference type="SAM" id="Phobius"/>
    </source>
</evidence>
<keyword evidence="1" id="KW-0472">Membrane</keyword>
<dbReference type="InterPro" id="IPR007272">
    <property type="entry name" value="Sulf_transp_TsuA/YedE"/>
</dbReference>
<dbReference type="KEGG" id="crx:CRECT_0329"/>
<dbReference type="AlphaFoldDB" id="A0A6G5QKM3"/>
<reference evidence="2 3" key="1">
    <citation type="submission" date="2016-07" db="EMBL/GenBank/DDBJ databases">
        <title>Comparative genomics of the Campylobacter concisus group.</title>
        <authorList>
            <person name="Miller W.G."/>
            <person name="Yee E."/>
            <person name="Chapman M.H."/>
            <person name="Huynh S."/>
            <person name="Bono J.L."/>
            <person name="On S.L.W."/>
            <person name="StLeger J."/>
            <person name="Foster G."/>
            <person name="Parker C.T."/>
        </authorList>
    </citation>
    <scope>NUCLEOTIDE SEQUENCE [LARGE SCALE GENOMIC DNA]</scope>
    <source>
        <strain evidence="2 3">ATCC 33238</strain>
    </source>
</reference>
<dbReference type="EMBL" id="CP012543">
    <property type="protein sequence ID" value="QCD46026.1"/>
    <property type="molecule type" value="Genomic_DNA"/>
</dbReference>
<sequence>MNFSNSKWFIASGAALGALGALLAYFGNPGNMGVCAACFLRDTAGAFGFHRAGVVQYVRPEIIGLILGGFLASVLWTKEFGATTGSSPFVRFFLGFFAMIGCLVFLGCPWRAFLRLGGGDMTAVAGFVGIFAGVCAGVFFKKLGYGLTNETKTQAAIGVLPTVMGILLLAALAFGLKLGENGALFSSAKGPGSMHAPILISLGFSIVVGALMHKSKFCSVGAFGRLFKKDFSMFTGIVSIVVFASVVNLALGQYKFGFEGQPIAHNDVLWNFLSMTLAGLCFSLSEGCPGKHLVQMGTGNLSSVIFVIGMTAGAAVAHNFLLASSPSGITAAAPWAVAMGFVFAVYVGFFHKKAA</sequence>
<evidence type="ECO:0000313" key="2">
    <source>
        <dbReference type="EMBL" id="QCD46026.1"/>
    </source>
</evidence>
<feature type="transmembrane region" description="Helical" evidence="1">
    <location>
        <begin position="89"/>
        <end position="112"/>
    </location>
</feature>
<protein>
    <submittedName>
        <fullName evidence="2">Putative selenium metabolism protein, YedE family</fullName>
    </submittedName>
</protein>
<proteinExistence type="predicted"/>
<feature type="transmembrane region" description="Helical" evidence="1">
    <location>
        <begin position="155"/>
        <end position="174"/>
    </location>
</feature>
<dbReference type="RefSeq" id="WP_004318700.1">
    <property type="nucleotide sequence ID" value="NZ_CP012543.1"/>
</dbReference>
<feature type="transmembrane region" description="Helical" evidence="1">
    <location>
        <begin position="300"/>
        <end position="322"/>
    </location>
</feature>
<dbReference type="Proteomes" id="UP000502377">
    <property type="component" value="Chromosome"/>
</dbReference>
<feature type="transmembrane region" description="Helical" evidence="1">
    <location>
        <begin position="233"/>
        <end position="256"/>
    </location>
</feature>
<evidence type="ECO:0000313" key="3">
    <source>
        <dbReference type="Proteomes" id="UP000502377"/>
    </source>
</evidence>
<feature type="transmembrane region" description="Helical" evidence="1">
    <location>
        <begin position="60"/>
        <end position="77"/>
    </location>
</feature>
<name>A0A6G5QKM3_CAMRE</name>
<keyword evidence="1" id="KW-0812">Transmembrane</keyword>
<dbReference type="Pfam" id="PF04143">
    <property type="entry name" value="Sulf_transp"/>
    <property type="match status" value="1"/>
</dbReference>
<accession>A0A6G5QKM3</accession>
<dbReference type="NCBIfam" id="TIGR04112">
    <property type="entry name" value="seleno_YedE"/>
    <property type="match status" value="1"/>
</dbReference>
<organism evidence="2 3">
    <name type="scientific">Campylobacter rectus</name>
    <name type="common">Wolinella recta</name>
    <dbReference type="NCBI Taxonomy" id="203"/>
    <lineage>
        <taxon>Bacteria</taxon>
        <taxon>Pseudomonadati</taxon>
        <taxon>Campylobacterota</taxon>
        <taxon>Epsilonproteobacteria</taxon>
        <taxon>Campylobacterales</taxon>
        <taxon>Campylobacteraceae</taxon>
        <taxon>Campylobacter</taxon>
    </lineage>
</organism>
<feature type="transmembrane region" description="Helical" evidence="1">
    <location>
        <begin position="124"/>
        <end position="143"/>
    </location>
</feature>
<keyword evidence="1" id="KW-1133">Transmembrane helix</keyword>
<gene>
    <name evidence="2" type="ORF">CRECT_0329</name>
</gene>